<gene>
    <name evidence="1" type="ORF">DBZ36_06500</name>
</gene>
<dbReference type="Proteomes" id="UP000286482">
    <property type="component" value="Unassembled WGS sequence"/>
</dbReference>
<dbReference type="RefSeq" id="WP_120354098.1">
    <property type="nucleotide sequence ID" value="NZ_RAQO01000004.1"/>
</dbReference>
<reference evidence="1 2" key="1">
    <citation type="submission" date="2018-09" db="EMBL/GenBank/DDBJ databases">
        <authorList>
            <person name="Wang Z."/>
        </authorList>
    </citation>
    <scope>NUCLEOTIDE SEQUENCE [LARGE SCALE GENOMIC DNA]</scope>
    <source>
        <strain evidence="1 2">ALS 81</strain>
    </source>
</reference>
<evidence type="ECO:0000313" key="2">
    <source>
        <dbReference type="Proteomes" id="UP000286482"/>
    </source>
</evidence>
<dbReference type="OrthoDB" id="9794948at2"/>
<dbReference type="PANTHER" id="PTHR35802:SF1">
    <property type="entry name" value="PROTEASE SYNTHASE AND SPORULATION PROTEIN PAI 2"/>
    <property type="match status" value="1"/>
</dbReference>
<dbReference type="AlphaFoldDB" id="A0A420EHF9"/>
<dbReference type="InterPro" id="IPR007396">
    <property type="entry name" value="TR_PAI2-type"/>
</dbReference>
<name>A0A420EHF9_9ALTE</name>
<dbReference type="EMBL" id="RAQO01000004">
    <property type="protein sequence ID" value="RKF20094.1"/>
    <property type="molecule type" value="Genomic_DNA"/>
</dbReference>
<proteinExistence type="predicted"/>
<keyword evidence="2" id="KW-1185">Reference proteome</keyword>
<organism evidence="1 2">
    <name type="scientific">Alginatibacterium sediminis</name>
    <dbReference type="NCBI Taxonomy" id="2164068"/>
    <lineage>
        <taxon>Bacteria</taxon>
        <taxon>Pseudomonadati</taxon>
        <taxon>Pseudomonadota</taxon>
        <taxon>Gammaproteobacteria</taxon>
        <taxon>Alteromonadales</taxon>
        <taxon>Alteromonadaceae</taxon>
        <taxon>Alginatibacterium</taxon>
    </lineage>
</organism>
<protein>
    <submittedName>
        <fullName evidence="1">FMN-binding negative transcriptional regulator</fullName>
    </submittedName>
</protein>
<dbReference type="InterPro" id="IPR012349">
    <property type="entry name" value="Split_barrel_FMN-bd"/>
</dbReference>
<dbReference type="PANTHER" id="PTHR35802">
    <property type="entry name" value="PROTEASE SYNTHASE AND SPORULATION PROTEIN PAI 2"/>
    <property type="match status" value="1"/>
</dbReference>
<dbReference type="SUPFAM" id="SSF50475">
    <property type="entry name" value="FMN-binding split barrel"/>
    <property type="match status" value="1"/>
</dbReference>
<comment type="caution">
    <text evidence="1">The sequence shown here is derived from an EMBL/GenBank/DDBJ whole genome shotgun (WGS) entry which is preliminary data.</text>
</comment>
<accession>A0A420EHF9</accession>
<dbReference type="PIRSF" id="PIRSF010372">
    <property type="entry name" value="PaiB"/>
    <property type="match status" value="1"/>
</dbReference>
<sequence>MLQAQVFREQRSDVMHDMIANNSFGSVITMQTGSIVADHLPLNIHPEIGSHGTLRGHIARSNPMTKLLDNDQEILIIFQGPQHYVSPSWYPSKALHEKVVPTWNYIMVHARGKVKFHDDADWIYNHLVELTARNEVGRDKPWKVSDAPPQFIRSQLKALTGIEIEITSLQGTWKTSQNKSLDDNIGVCQGLMSEGSDMATLMATQVVRSRN</sequence>
<dbReference type="Gene3D" id="2.30.110.10">
    <property type="entry name" value="Electron Transport, Fmn-binding Protein, Chain A"/>
    <property type="match status" value="1"/>
</dbReference>
<dbReference type="Pfam" id="PF04299">
    <property type="entry name" value="FMN_bind_2"/>
    <property type="match status" value="1"/>
</dbReference>
<evidence type="ECO:0000313" key="1">
    <source>
        <dbReference type="EMBL" id="RKF20094.1"/>
    </source>
</evidence>